<dbReference type="OrthoDB" id="8590768at2"/>
<accession>A0A0U4W4U0</accession>
<protein>
    <submittedName>
        <fullName evidence="3">PA-phosphatase</fullName>
    </submittedName>
</protein>
<dbReference type="EMBL" id="CP013987">
    <property type="protein sequence ID" value="ALZ86456.1"/>
    <property type="molecule type" value="Genomic_DNA"/>
</dbReference>
<keyword evidence="1" id="KW-1133">Transmembrane helix</keyword>
<keyword evidence="1" id="KW-0472">Membrane</keyword>
<dbReference type="AlphaFoldDB" id="A0A0U4W4U0"/>
<dbReference type="Pfam" id="PF01569">
    <property type="entry name" value="PAP2"/>
    <property type="match status" value="1"/>
</dbReference>
<feature type="transmembrane region" description="Helical" evidence="1">
    <location>
        <begin position="36"/>
        <end position="58"/>
    </location>
</feature>
<reference evidence="3 4" key="1">
    <citation type="submission" date="2016-01" db="EMBL/GenBank/DDBJ databases">
        <title>Annotation of Pseudomonas oryzihabitans USDA-ARS-USMARC-56511.</title>
        <authorList>
            <person name="Harhay G.P."/>
            <person name="Harhay D.M."/>
            <person name="Smith T.P.L."/>
            <person name="Bono J.L."/>
            <person name="Heaton M.P."/>
            <person name="Clawson M.L."/>
            <person name="Chitko-Mckown C.G."/>
            <person name="Capik S.F."/>
            <person name="DeDonder K.D."/>
            <person name="Apley M.D."/>
            <person name="Lubbers B.V."/>
            <person name="White B.J."/>
            <person name="Larson R.L."/>
        </authorList>
    </citation>
    <scope>NUCLEOTIDE SEQUENCE [LARGE SCALE GENOMIC DNA]</scope>
    <source>
        <strain evidence="3 4">USDA-ARS-USMARC-56511</strain>
    </source>
</reference>
<feature type="transmembrane region" description="Helical" evidence="1">
    <location>
        <begin position="70"/>
        <end position="89"/>
    </location>
</feature>
<name>A0A0U4W4U0_9PSED</name>
<dbReference type="InterPro" id="IPR000326">
    <property type="entry name" value="PAP2/HPO"/>
</dbReference>
<evidence type="ECO:0000313" key="4">
    <source>
        <dbReference type="Proteomes" id="UP000064137"/>
    </source>
</evidence>
<dbReference type="RefSeq" id="WP_059316514.1">
    <property type="nucleotide sequence ID" value="NZ_CP013987.1"/>
</dbReference>
<dbReference type="SUPFAM" id="SSF48317">
    <property type="entry name" value="Acid phosphatase/Vanadium-dependent haloperoxidase"/>
    <property type="match status" value="1"/>
</dbReference>
<feature type="domain" description="Phosphatidic acid phosphatase type 2/haloperoxidase" evidence="2">
    <location>
        <begin position="18"/>
        <end position="141"/>
    </location>
</feature>
<evidence type="ECO:0000259" key="2">
    <source>
        <dbReference type="SMART" id="SM00014"/>
    </source>
</evidence>
<organism evidence="3 4">
    <name type="scientific">Pseudomonas oryzihabitans</name>
    <dbReference type="NCBI Taxonomy" id="47885"/>
    <lineage>
        <taxon>Bacteria</taxon>
        <taxon>Pseudomonadati</taxon>
        <taxon>Pseudomonadota</taxon>
        <taxon>Gammaproteobacteria</taxon>
        <taxon>Pseudomonadales</taxon>
        <taxon>Pseudomonadaceae</taxon>
        <taxon>Pseudomonas</taxon>
    </lineage>
</organism>
<dbReference type="SMART" id="SM00014">
    <property type="entry name" value="acidPPc"/>
    <property type="match status" value="1"/>
</dbReference>
<feature type="transmembrane region" description="Helical" evidence="1">
    <location>
        <begin position="126"/>
        <end position="144"/>
    </location>
</feature>
<gene>
    <name evidence="3" type="ORF">APT59_20425</name>
</gene>
<dbReference type="InterPro" id="IPR036938">
    <property type="entry name" value="PAP2/HPO_sf"/>
</dbReference>
<evidence type="ECO:0000313" key="3">
    <source>
        <dbReference type="EMBL" id="ALZ86456.1"/>
    </source>
</evidence>
<proteinExistence type="predicted"/>
<keyword evidence="1" id="KW-0812">Transmembrane</keyword>
<dbReference type="Proteomes" id="UP000064137">
    <property type="component" value="Chromosome"/>
</dbReference>
<dbReference type="KEGG" id="por:APT59_20425"/>
<sequence length="209" mass="22152">MWLFITNFGDSSVMLPCAVLIALWLLAGLSARAALFWLLLFGAAGLAVALSKIAFFGWGLGIPRLDFTGFSGHSMLVGSVLPILGWLLASRARPSLRLTAAAVGAACALLIAVSRVVLGYHSISEVVTGLPIGYAASGGLLWLLRGQEVNLKPRQAALGASLLLLPLLLLHGTNAPTQRVLERLAVKFADEQKPWTRAHQRAGVAPLQN</sequence>
<evidence type="ECO:0000256" key="1">
    <source>
        <dbReference type="SAM" id="Phobius"/>
    </source>
</evidence>
<feature type="transmembrane region" description="Helical" evidence="1">
    <location>
        <begin position="12"/>
        <end position="29"/>
    </location>
</feature>
<dbReference type="Gene3D" id="1.20.144.10">
    <property type="entry name" value="Phosphatidic acid phosphatase type 2/haloperoxidase"/>
    <property type="match status" value="1"/>
</dbReference>
<feature type="transmembrane region" description="Helical" evidence="1">
    <location>
        <begin position="101"/>
        <end position="120"/>
    </location>
</feature>